<accession>A0A412KDB0</accession>
<feature type="domain" description="Isochorismatase-like" evidence="2">
    <location>
        <begin position="19"/>
        <end position="183"/>
    </location>
</feature>
<evidence type="ECO:0000313" key="4">
    <source>
        <dbReference type="Proteomes" id="UP000285462"/>
    </source>
</evidence>
<dbReference type="Proteomes" id="UP000285462">
    <property type="component" value="Unassembled WGS sequence"/>
</dbReference>
<dbReference type="InterPro" id="IPR036380">
    <property type="entry name" value="Isochorismatase-like_sf"/>
</dbReference>
<name>A0A412KDB0_BIFAD</name>
<proteinExistence type="predicted"/>
<gene>
    <name evidence="3" type="ORF">DWX79_04555</name>
</gene>
<dbReference type="Gene3D" id="3.40.50.850">
    <property type="entry name" value="Isochorismatase-like"/>
    <property type="match status" value="1"/>
</dbReference>
<comment type="caution">
    <text evidence="3">The sequence shown here is derived from an EMBL/GenBank/DDBJ whole genome shotgun (WGS) entry which is preliminary data.</text>
</comment>
<dbReference type="PANTHER" id="PTHR43540:SF6">
    <property type="entry name" value="ISOCHORISMATASE-LIKE DOMAIN-CONTAINING PROTEIN"/>
    <property type="match status" value="1"/>
</dbReference>
<protein>
    <submittedName>
        <fullName evidence="3">Cysteine hydrolase</fullName>
    </submittedName>
</protein>
<dbReference type="CDD" id="cd00431">
    <property type="entry name" value="cysteine_hydrolases"/>
    <property type="match status" value="1"/>
</dbReference>
<evidence type="ECO:0000256" key="1">
    <source>
        <dbReference type="ARBA" id="ARBA00022801"/>
    </source>
</evidence>
<evidence type="ECO:0000259" key="2">
    <source>
        <dbReference type="Pfam" id="PF00857"/>
    </source>
</evidence>
<organism evidence="3 4">
    <name type="scientific">Bifidobacterium adolescentis</name>
    <dbReference type="NCBI Taxonomy" id="1680"/>
    <lineage>
        <taxon>Bacteria</taxon>
        <taxon>Bacillati</taxon>
        <taxon>Actinomycetota</taxon>
        <taxon>Actinomycetes</taxon>
        <taxon>Bifidobacteriales</taxon>
        <taxon>Bifidobacteriaceae</taxon>
        <taxon>Bifidobacterium</taxon>
    </lineage>
</organism>
<dbReference type="EMBL" id="QRVT01000001">
    <property type="protein sequence ID" value="RGS66328.1"/>
    <property type="molecule type" value="Genomic_DNA"/>
</dbReference>
<keyword evidence="1 3" id="KW-0378">Hydrolase</keyword>
<evidence type="ECO:0000313" key="3">
    <source>
        <dbReference type="EMBL" id="RGS66328.1"/>
    </source>
</evidence>
<dbReference type="PANTHER" id="PTHR43540">
    <property type="entry name" value="PEROXYUREIDOACRYLATE/UREIDOACRYLATE AMIDOHYDROLASE-RELATED"/>
    <property type="match status" value="1"/>
</dbReference>
<sequence length="184" mass="20507">MREKRALDLRKGSRNMSKALLVIDMQEAYVGERCASYLKYDKPALLRAVNDVIDARSGEGCMVVYVRNVTKRSLIKRLALFKVYEGTPESELVEGLHVVSDHVFVKYVGDAFSNPELRVFLKQNGVESVEIVGVDGGGCVALTALGAIENGYHVVVDERAIGTTFERSKTKYFKKLRKLGAEFI</sequence>
<dbReference type="InterPro" id="IPR000868">
    <property type="entry name" value="Isochorismatase-like_dom"/>
</dbReference>
<dbReference type="Pfam" id="PF00857">
    <property type="entry name" value="Isochorismatase"/>
    <property type="match status" value="1"/>
</dbReference>
<dbReference type="SUPFAM" id="SSF52499">
    <property type="entry name" value="Isochorismatase-like hydrolases"/>
    <property type="match status" value="1"/>
</dbReference>
<dbReference type="AlphaFoldDB" id="A0A412KDB0"/>
<dbReference type="InterPro" id="IPR050272">
    <property type="entry name" value="Isochorismatase-like_hydrls"/>
</dbReference>
<dbReference type="GO" id="GO:0016787">
    <property type="term" value="F:hydrolase activity"/>
    <property type="evidence" value="ECO:0007669"/>
    <property type="project" value="UniProtKB-KW"/>
</dbReference>
<reference evidence="3 4" key="1">
    <citation type="submission" date="2018-08" db="EMBL/GenBank/DDBJ databases">
        <title>A genome reference for cultivated species of the human gut microbiota.</title>
        <authorList>
            <person name="Zou Y."/>
            <person name="Xue W."/>
            <person name="Luo G."/>
        </authorList>
    </citation>
    <scope>NUCLEOTIDE SEQUENCE [LARGE SCALE GENOMIC DNA]</scope>
    <source>
        <strain evidence="3 4">AF21-27</strain>
    </source>
</reference>